<sequence>MNKVSLSAQHLVKHYGGVVALADGNLEVNPGEVMTLVGANGSGKSTLGKIVTGVVAPDGGRLLLNDREVVFRTPHAARELGIVAVYQELSLVPRMTIAENIWLGHEWERAGGILRDAEMRQRTRELLALFEGTTHNHLDPDLPISALSPGEKQIVEILKALSWQPSVLFLDEATASLDSRQVNRLFDLIQDWKRQGMAIVFISHRLDEIYRIADRVTVLRNGRTVAAAPISDLSKQELINLMIEGGVATRTNGKRSESYAAGEEVLRVESLSTTTLRAINLVLRRGELVGLGGLQGQGQTELLLALFGAIPYTGQIYLYGRPATLRRPQDAMRHQIAYVPGERNTAGLLPIQSILDNLLLPSWKYYGFPLRIRQAQADAMAVAGGGLKLVMAGLDQPVNTLSGGNAQKVVLGKWLLRRPQILLLDDPTKGVDVGTKGEFYKILSDLRAEGTAILFYSTDDEELLGLCDRVLVLHDGKITAELSGERLVHSELVAAAMGSST</sequence>
<keyword evidence="2" id="KW-0677">Repeat</keyword>
<keyword evidence="3" id="KW-0547">Nucleotide-binding</keyword>
<dbReference type="PANTHER" id="PTHR43790">
    <property type="entry name" value="CARBOHYDRATE TRANSPORT ATP-BINDING PROTEIN MG119-RELATED"/>
    <property type="match status" value="1"/>
</dbReference>
<dbReference type="PROSITE" id="PS50893">
    <property type="entry name" value="ABC_TRANSPORTER_2"/>
    <property type="match status" value="2"/>
</dbReference>
<reference evidence="6 7" key="1">
    <citation type="submission" date="2023-07" db="EMBL/GenBank/DDBJ databases">
        <title>Novel species of Thermanaerothrix with wide hydrolytic capabilities.</title>
        <authorList>
            <person name="Zayulina K.S."/>
            <person name="Podosokorskaya O.A."/>
            <person name="Elcheninov A.G."/>
        </authorList>
    </citation>
    <scope>NUCLEOTIDE SEQUENCE [LARGE SCALE GENOMIC DNA]</scope>
    <source>
        <strain evidence="6 7">4228-RoL</strain>
    </source>
</reference>
<keyword evidence="7" id="KW-1185">Reference proteome</keyword>
<dbReference type="SUPFAM" id="SSF52540">
    <property type="entry name" value="P-loop containing nucleoside triphosphate hydrolases"/>
    <property type="match status" value="2"/>
</dbReference>
<keyword evidence="4 6" id="KW-0067">ATP-binding</keyword>
<evidence type="ECO:0000256" key="3">
    <source>
        <dbReference type="ARBA" id="ARBA00022741"/>
    </source>
</evidence>
<dbReference type="Pfam" id="PF00005">
    <property type="entry name" value="ABC_tran"/>
    <property type="match status" value="2"/>
</dbReference>
<dbReference type="InterPro" id="IPR003439">
    <property type="entry name" value="ABC_transporter-like_ATP-bd"/>
</dbReference>
<keyword evidence="1" id="KW-0813">Transport</keyword>
<gene>
    <name evidence="6" type="ORF">QYE77_02795</name>
</gene>
<evidence type="ECO:0000313" key="6">
    <source>
        <dbReference type="EMBL" id="MDT8897180.1"/>
    </source>
</evidence>
<dbReference type="SMART" id="SM00382">
    <property type="entry name" value="AAA"/>
    <property type="match status" value="2"/>
</dbReference>
<feature type="domain" description="ABC transporter" evidence="5">
    <location>
        <begin position="6"/>
        <end position="246"/>
    </location>
</feature>
<evidence type="ECO:0000313" key="7">
    <source>
        <dbReference type="Proteomes" id="UP001254165"/>
    </source>
</evidence>
<accession>A0ABU3NK01</accession>
<dbReference type="CDD" id="cd03216">
    <property type="entry name" value="ABC_Carb_Monos_I"/>
    <property type="match status" value="1"/>
</dbReference>
<organism evidence="6 7">
    <name type="scientific">Thermanaerothrix solaris</name>
    <dbReference type="NCBI Taxonomy" id="3058434"/>
    <lineage>
        <taxon>Bacteria</taxon>
        <taxon>Bacillati</taxon>
        <taxon>Chloroflexota</taxon>
        <taxon>Anaerolineae</taxon>
        <taxon>Anaerolineales</taxon>
        <taxon>Anaerolineaceae</taxon>
        <taxon>Thermanaerothrix</taxon>
    </lineage>
</organism>
<dbReference type="Gene3D" id="3.40.50.300">
    <property type="entry name" value="P-loop containing nucleotide triphosphate hydrolases"/>
    <property type="match status" value="2"/>
</dbReference>
<name>A0ABU3NK01_9CHLR</name>
<dbReference type="InterPro" id="IPR050107">
    <property type="entry name" value="ABC_carbohydrate_import_ATPase"/>
</dbReference>
<evidence type="ECO:0000259" key="5">
    <source>
        <dbReference type="PROSITE" id="PS50893"/>
    </source>
</evidence>
<dbReference type="Proteomes" id="UP001254165">
    <property type="component" value="Unassembled WGS sequence"/>
</dbReference>
<evidence type="ECO:0000256" key="4">
    <source>
        <dbReference type="ARBA" id="ARBA00022840"/>
    </source>
</evidence>
<dbReference type="EMBL" id="JAUHMF010000001">
    <property type="protein sequence ID" value="MDT8897180.1"/>
    <property type="molecule type" value="Genomic_DNA"/>
</dbReference>
<comment type="caution">
    <text evidence="6">The sequence shown here is derived from an EMBL/GenBank/DDBJ whole genome shotgun (WGS) entry which is preliminary data.</text>
</comment>
<dbReference type="PANTHER" id="PTHR43790:SF9">
    <property type="entry name" value="GALACTOFURANOSE TRANSPORTER ATP-BINDING PROTEIN YTFR"/>
    <property type="match status" value="1"/>
</dbReference>
<dbReference type="InterPro" id="IPR027417">
    <property type="entry name" value="P-loop_NTPase"/>
</dbReference>
<dbReference type="InterPro" id="IPR017871">
    <property type="entry name" value="ABC_transporter-like_CS"/>
</dbReference>
<feature type="domain" description="ABC transporter" evidence="5">
    <location>
        <begin position="260"/>
        <end position="500"/>
    </location>
</feature>
<protein>
    <submittedName>
        <fullName evidence="6">Sugar ABC transporter ATP-binding protein</fullName>
    </submittedName>
</protein>
<dbReference type="InterPro" id="IPR003593">
    <property type="entry name" value="AAA+_ATPase"/>
</dbReference>
<dbReference type="CDD" id="cd03215">
    <property type="entry name" value="ABC_Carb_Monos_II"/>
    <property type="match status" value="1"/>
</dbReference>
<evidence type="ECO:0000256" key="2">
    <source>
        <dbReference type="ARBA" id="ARBA00022737"/>
    </source>
</evidence>
<dbReference type="PROSITE" id="PS00211">
    <property type="entry name" value="ABC_TRANSPORTER_1"/>
    <property type="match status" value="1"/>
</dbReference>
<evidence type="ECO:0000256" key="1">
    <source>
        <dbReference type="ARBA" id="ARBA00022448"/>
    </source>
</evidence>
<dbReference type="GO" id="GO:0005524">
    <property type="term" value="F:ATP binding"/>
    <property type="evidence" value="ECO:0007669"/>
    <property type="project" value="UniProtKB-KW"/>
</dbReference>
<dbReference type="RefSeq" id="WP_315623830.1">
    <property type="nucleotide sequence ID" value="NZ_JAUHMF010000001.1"/>
</dbReference>
<proteinExistence type="predicted"/>